<dbReference type="AlphaFoldDB" id="A0A7S2WX71"/>
<protein>
    <recommendedName>
        <fullName evidence="5">CCT domain-containing protein</fullName>
    </recommendedName>
</protein>
<evidence type="ECO:0000259" key="5">
    <source>
        <dbReference type="PROSITE" id="PS51017"/>
    </source>
</evidence>
<dbReference type="GO" id="GO:0005634">
    <property type="term" value="C:nucleus"/>
    <property type="evidence" value="ECO:0007669"/>
    <property type="project" value="UniProtKB-SubCell"/>
</dbReference>
<evidence type="ECO:0000256" key="1">
    <source>
        <dbReference type="ARBA" id="ARBA00004123"/>
    </source>
</evidence>
<evidence type="ECO:0000313" key="6">
    <source>
        <dbReference type="EMBL" id="CAD9712896.1"/>
    </source>
</evidence>
<proteinExistence type="predicted"/>
<feature type="compositionally biased region" description="Polar residues" evidence="4">
    <location>
        <begin position="191"/>
        <end position="202"/>
    </location>
</feature>
<feature type="region of interest" description="Disordered" evidence="4">
    <location>
        <begin position="47"/>
        <end position="105"/>
    </location>
</feature>
<feature type="region of interest" description="Disordered" evidence="4">
    <location>
        <begin position="289"/>
        <end position="311"/>
    </location>
</feature>
<feature type="compositionally biased region" description="Low complexity" evidence="4">
    <location>
        <begin position="210"/>
        <end position="220"/>
    </location>
</feature>
<dbReference type="GO" id="GO:0003700">
    <property type="term" value="F:DNA-binding transcription factor activity"/>
    <property type="evidence" value="ECO:0007669"/>
    <property type="project" value="TreeGrafter"/>
</dbReference>
<dbReference type="InterPro" id="IPR045281">
    <property type="entry name" value="CONSTANS-like"/>
</dbReference>
<accession>A0A7S2WX71</accession>
<dbReference type="PANTHER" id="PTHR31319:SF77">
    <property type="entry name" value="ZINC FINGER PROTEIN CONSTANS-LIKE 4"/>
    <property type="match status" value="1"/>
</dbReference>
<dbReference type="PANTHER" id="PTHR31319">
    <property type="entry name" value="ZINC FINGER PROTEIN CONSTANS-LIKE 4"/>
    <property type="match status" value="1"/>
</dbReference>
<feature type="domain" description="CCT" evidence="5">
    <location>
        <begin position="322"/>
        <end position="364"/>
    </location>
</feature>
<feature type="compositionally biased region" description="Basic residues" evidence="4">
    <location>
        <begin position="69"/>
        <end position="79"/>
    </location>
</feature>
<evidence type="ECO:0000256" key="2">
    <source>
        <dbReference type="ARBA" id="ARBA00023242"/>
    </source>
</evidence>
<organism evidence="6">
    <name type="scientific">Chloropicon primus</name>
    <dbReference type="NCBI Taxonomy" id="1764295"/>
    <lineage>
        <taxon>Eukaryota</taxon>
        <taxon>Viridiplantae</taxon>
        <taxon>Chlorophyta</taxon>
        <taxon>Chloropicophyceae</taxon>
        <taxon>Chloropicales</taxon>
        <taxon>Chloropicaceae</taxon>
        <taxon>Chloropicon</taxon>
    </lineage>
</organism>
<feature type="compositionally biased region" description="Basic and acidic residues" evidence="4">
    <location>
        <begin position="372"/>
        <end position="383"/>
    </location>
</feature>
<dbReference type="Pfam" id="PF06203">
    <property type="entry name" value="CCT"/>
    <property type="match status" value="1"/>
</dbReference>
<reference evidence="6" key="1">
    <citation type="submission" date="2021-01" db="EMBL/GenBank/DDBJ databases">
        <authorList>
            <person name="Corre E."/>
            <person name="Pelletier E."/>
            <person name="Niang G."/>
            <person name="Scheremetjew M."/>
            <person name="Finn R."/>
            <person name="Kale V."/>
            <person name="Holt S."/>
            <person name="Cochrane G."/>
            <person name="Meng A."/>
            <person name="Brown T."/>
            <person name="Cohen L."/>
        </authorList>
    </citation>
    <scope>NUCLEOTIDE SEQUENCE</scope>
    <source>
        <strain evidence="6">CCMP1205</strain>
    </source>
</reference>
<evidence type="ECO:0000256" key="4">
    <source>
        <dbReference type="SAM" id="MobiDB-lite"/>
    </source>
</evidence>
<sequence>MEGSGSGSDDTLDNKLNEKQVVIAAQAAAGLNRSGLKRAAFSMNDLTALQPSSGKANGLAKVKKEPKPRGRRGSKKGNKLKSLDENEPMAQEELSSLGTLDQPDLMPSMHYQQFQDSQQVLMNPQTMAPPAGQWSQNHQQHPHQGQGHPHQSPHPHQMQGHPHQGPPHSGAPPAQQVMGAPPPQGPAGSMPMQQHHQGMYNQPSGGGAAAGHPHQFHPPASSHHVGMPPHHAHPGMGMNGVGMNGGHHGHMNGMNGSMMNGGASAPQGGALRRVASSPNFGKHLENATKKEGGLSPPGGNHAAQTGNGDGRVMIGTLTLDERRARILRYRQKRHERNFRKRIKYNCRKTLADSRPRIRGRFARNDEIEELLKQKKLEEQKKSDSSGSGSSSKTDDKQASDSSDKEKEVKSNNKAKA</sequence>
<feature type="region of interest" description="Disordered" evidence="4">
    <location>
        <begin position="125"/>
        <end position="237"/>
    </location>
</feature>
<feature type="compositionally biased region" description="Basic and acidic residues" evidence="4">
    <location>
        <begin position="392"/>
        <end position="410"/>
    </location>
</feature>
<dbReference type="EMBL" id="HBHL01002846">
    <property type="protein sequence ID" value="CAD9712896.1"/>
    <property type="molecule type" value="Transcribed_RNA"/>
</dbReference>
<evidence type="ECO:0000256" key="3">
    <source>
        <dbReference type="PROSITE-ProRule" id="PRU00357"/>
    </source>
</evidence>
<keyword evidence="2 3" id="KW-0539">Nucleus</keyword>
<feature type="compositionally biased region" description="Low complexity" evidence="4">
    <location>
        <begin position="138"/>
        <end position="176"/>
    </location>
</feature>
<gene>
    <name evidence="6" type="ORF">CPRI1469_LOCUS1745</name>
</gene>
<comment type="subcellular location">
    <subcellularLocation>
        <location evidence="1 3">Nucleus</location>
    </subcellularLocation>
</comment>
<name>A0A7S2WX71_9CHLO</name>
<feature type="region of interest" description="Disordered" evidence="4">
    <location>
        <begin position="372"/>
        <end position="416"/>
    </location>
</feature>
<dbReference type="InterPro" id="IPR010402">
    <property type="entry name" value="CCT_domain"/>
</dbReference>
<dbReference type="PROSITE" id="PS51017">
    <property type="entry name" value="CCT"/>
    <property type="match status" value="1"/>
</dbReference>